<accession>A0AAV5I794</accession>
<protein>
    <recommendedName>
        <fullName evidence="1">Exportin-2 central domain-containing protein</fullName>
    </recommendedName>
</protein>
<dbReference type="InterPro" id="IPR013713">
    <property type="entry name" value="XPO2_central"/>
</dbReference>
<keyword evidence="3" id="KW-1185">Reference proteome</keyword>
<dbReference type="Proteomes" id="UP001054252">
    <property type="component" value="Unassembled WGS sequence"/>
</dbReference>
<evidence type="ECO:0000313" key="2">
    <source>
        <dbReference type="EMBL" id="GKU96978.1"/>
    </source>
</evidence>
<dbReference type="Gene3D" id="1.25.10.10">
    <property type="entry name" value="Leucine-rich Repeat Variant"/>
    <property type="match status" value="1"/>
</dbReference>
<evidence type="ECO:0000259" key="1">
    <source>
        <dbReference type="Pfam" id="PF08506"/>
    </source>
</evidence>
<dbReference type="GO" id="GO:0005829">
    <property type="term" value="C:cytosol"/>
    <property type="evidence" value="ECO:0007669"/>
    <property type="project" value="TreeGrafter"/>
</dbReference>
<dbReference type="GO" id="GO:0006611">
    <property type="term" value="P:protein export from nucleus"/>
    <property type="evidence" value="ECO:0007669"/>
    <property type="project" value="TreeGrafter"/>
</dbReference>
<evidence type="ECO:0000313" key="3">
    <source>
        <dbReference type="Proteomes" id="UP001054252"/>
    </source>
</evidence>
<organism evidence="2 3">
    <name type="scientific">Rubroshorea leprosula</name>
    <dbReference type="NCBI Taxonomy" id="152421"/>
    <lineage>
        <taxon>Eukaryota</taxon>
        <taxon>Viridiplantae</taxon>
        <taxon>Streptophyta</taxon>
        <taxon>Embryophyta</taxon>
        <taxon>Tracheophyta</taxon>
        <taxon>Spermatophyta</taxon>
        <taxon>Magnoliopsida</taxon>
        <taxon>eudicotyledons</taxon>
        <taxon>Gunneridae</taxon>
        <taxon>Pentapetalae</taxon>
        <taxon>rosids</taxon>
        <taxon>malvids</taxon>
        <taxon>Malvales</taxon>
        <taxon>Dipterocarpaceae</taxon>
        <taxon>Rubroshorea</taxon>
    </lineage>
</organism>
<dbReference type="GO" id="GO:0005049">
    <property type="term" value="F:nuclear export signal receptor activity"/>
    <property type="evidence" value="ECO:0007669"/>
    <property type="project" value="TreeGrafter"/>
</dbReference>
<dbReference type="InterPro" id="IPR011989">
    <property type="entry name" value="ARM-like"/>
</dbReference>
<feature type="domain" description="Exportin-2 central" evidence="1">
    <location>
        <begin position="91"/>
        <end position="185"/>
    </location>
</feature>
<dbReference type="PANTHER" id="PTHR10997">
    <property type="entry name" value="IMPORTIN-7, 8, 11"/>
    <property type="match status" value="1"/>
</dbReference>
<gene>
    <name evidence="2" type="ORF">SLEP1_g10159</name>
</gene>
<dbReference type="EMBL" id="BPVZ01000011">
    <property type="protein sequence ID" value="GKU96978.1"/>
    <property type="molecule type" value="Genomic_DNA"/>
</dbReference>
<dbReference type="Pfam" id="PF08506">
    <property type="entry name" value="Cse1"/>
    <property type="match status" value="1"/>
</dbReference>
<comment type="caution">
    <text evidence="2">The sequence shown here is derived from an EMBL/GenBank/DDBJ whole genome shotgun (WGS) entry which is preliminary data.</text>
</comment>
<name>A0AAV5I794_9ROSI</name>
<dbReference type="GO" id="GO:0006606">
    <property type="term" value="P:protein import into nucleus"/>
    <property type="evidence" value="ECO:0007669"/>
    <property type="project" value="TreeGrafter"/>
</dbReference>
<reference evidence="2 3" key="1">
    <citation type="journal article" date="2021" name="Commun. Biol.">
        <title>The genome of Shorea leprosula (Dipterocarpaceae) highlights the ecological relevance of drought in aseasonal tropical rainforests.</title>
        <authorList>
            <person name="Ng K.K.S."/>
            <person name="Kobayashi M.J."/>
            <person name="Fawcett J.A."/>
            <person name="Hatakeyama M."/>
            <person name="Paape T."/>
            <person name="Ng C.H."/>
            <person name="Ang C.C."/>
            <person name="Tnah L.H."/>
            <person name="Lee C.T."/>
            <person name="Nishiyama T."/>
            <person name="Sese J."/>
            <person name="O'Brien M.J."/>
            <person name="Copetti D."/>
            <person name="Mohd Noor M.I."/>
            <person name="Ong R.C."/>
            <person name="Putra M."/>
            <person name="Sireger I.Z."/>
            <person name="Indrioko S."/>
            <person name="Kosugi Y."/>
            <person name="Izuno A."/>
            <person name="Isagi Y."/>
            <person name="Lee S.L."/>
            <person name="Shimizu K.K."/>
        </authorList>
    </citation>
    <scope>NUCLEOTIDE SEQUENCE [LARGE SCALE GENOMIC DNA]</scope>
    <source>
        <strain evidence="2">214</strain>
    </source>
</reference>
<dbReference type="SUPFAM" id="SSF48371">
    <property type="entry name" value="ARM repeat"/>
    <property type="match status" value="1"/>
</dbReference>
<proteinExistence type="predicted"/>
<dbReference type="GO" id="GO:0005635">
    <property type="term" value="C:nuclear envelope"/>
    <property type="evidence" value="ECO:0007669"/>
    <property type="project" value="TreeGrafter"/>
</dbReference>
<dbReference type="InterPro" id="IPR016024">
    <property type="entry name" value="ARM-type_fold"/>
</dbReference>
<dbReference type="AlphaFoldDB" id="A0AAV5I794"/>
<dbReference type="PANTHER" id="PTHR10997:SF8">
    <property type="entry name" value="EXPORTIN-2"/>
    <property type="match status" value="1"/>
</dbReference>
<sequence length="219" mass="25008">MPSNDPNAGPTLISILDPKKEQIKALIVSLMLSSSPRIQSQLSEALAVIEKHDFPKAWPTLLPELVTSLQKAAQVSDYASINGILGTANSIFKKFRYQYKTNDLLLDLKYCLDNFATPLLEVFLKSASVIDSAIALGGGSVATLRPLFESQRLCCRIFFTLNCQELPEFFEDHMREWMGEFKKYILDLHGLQIYNLWRYKFWFFRVLLPSIIVHVNPTF</sequence>